<dbReference type="PANTHER" id="PTHR30576">
    <property type="entry name" value="COLANIC BIOSYNTHESIS UDP-GLUCOSE LIPID CARRIER TRANSFERASE"/>
    <property type="match status" value="1"/>
</dbReference>
<dbReference type="EMBL" id="JARXVQ010000001">
    <property type="protein sequence ID" value="MDH6181695.1"/>
    <property type="molecule type" value="Genomic_DNA"/>
</dbReference>
<feature type="transmembrane region" description="Helical" evidence="7">
    <location>
        <begin position="124"/>
        <end position="143"/>
    </location>
</feature>
<evidence type="ECO:0000256" key="6">
    <source>
        <dbReference type="ARBA" id="ARBA00023136"/>
    </source>
</evidence>
<keyword evidence="6 7" id="KW-0472">Membrane</keyword>
<evidence type="ECO:0000256" key="1">
    <source>
        <dbReference type="ARBA" id="ARBA00004141"/>
    </source>
</evidence>
<feature type="transmembrane region" description="Helical" evidence="7">
    <location>
        <begin position="23"/>
        <end position="43"/>
    </location>
</feature>
<evidence type="ECO:0000256" key="5">
    <source>
        <dbReference type="ARBA" id="ARBA00022989"/>
    </source>
</evidence>
<protein>
    <submittedName>
        <fullName evidence="9">Exopolysaccharide biosynthesis polyprenyl glycosylphosphotransferase</fullName>
    </submittedName>
</protein>
<evidence type="ECO:0000256" key="2">
    <source>
        <dbReference type="ARBA" id="ARBA00006464"/>
    </source>
</evidence>
<keyword evidence="5 7" id="KW-1133">Transmembrane helix</keyword>
<accession>A0ABT6KNX0</accession>
<feature type="transmembrane region" description="Helical" evidence="7">
    <location>
        <begin position="295"/>
        <end position="320"/>
    </location>
</feature>
<gene>
    <name evidence="9" type="ORF">M2152_001877</name>
</gene>
<dbReference type="Pfam" id="PF02397">
    <property type="entry name" value="Bac_transf"/>
    <property type="match status" value="1"/>
</dbReference>
<dbReference type="Pfam" id="PF13727">
    <property type="entry name" value="CoA_binding_3"/>
    <property type="match status" value="1"/>
</dbReference>
<dbReference type="RefSeq" id="WP_322134002.1">
    <property type="nucleotide sequence ID" value="NZ_CP085036.1"/>
</dbReference>
<organism evidence="9 10">
    <name type="scientific">Antiquaquibacter oligotrophicus</name>
    <dbReference type="NCBI Taxonomy" id="2880260"/>
    <lineage>
        <taxon>Bacteria</taxon>
        <taxon>Bacillati</taxon>
        <taxon>Actinomycetota</taxon>
        <taxon>Actinomycetes</taxon>
        <taxon>Micrococcales</taxon>
        <taxon>Microbacteriaceae</taxon>
        <taxon>Antiquaquibacter</taxon>
    </lineage>
</organism>
<sequence length="488" mass="53676">MVHPRATERPARAQWVRMYTRQLFLTDALAVLVAVGGSHLLWFGTRSVELASGDLLPLGISYLVVSVVLAASWLIFLHVFGTRDARIVGSGLQEYARTADATVRLFGLVAIVSLLLMIDIARGFIITAFPVGLFLILLGRWLWRQWLREKRFTGLYRVRLIVVGSTGSITELADELRRHAYAGFEVVGVCLTVPTESPDDVAKLGVPVFRSISDLTAIIRQTDAHVVALAGSHGLTPSAVRSISWQLERTGIDLMVAPSITDIAGTRIHTRLVAGLPLIYVESPSYEGGAKVIKALFDFTAAIILTILLSPVLIAIAIAVKVTSRGPVFFTQERVGLGGSLFRIIKFRSMTVGADEELMSLLAEKDLDTQPLFKIRDDPRVTRLGKFLRSTSLDELPQLFNVIKGDMSLVGPRPQIAAEVALYTDDAARRLLVKPGITGLWQISGRSDLGWEEAVKLDLYYVENWSLTDDLVILFRTARAVLLRVGAH</sequence>
<dbReference type="InterPro" id="IPR003362">
    <property type="entry name" value="Bact_transf"/>
</dbReference>
<evidence type="ECO:0000256" key="4">
    <source>
        <dbReference type="ARBA" id="ARBA00022692"/>
    </source>
</evidence>
<comment type="caution">
    <text evidence="9">The sequence shown here is derived from an EMBL/GenBank/DDBJ whole genome shotgun (WGS) entry which is preliminary data.</text>
</comment>
<keyword evidence="4 7" id="KW-0812">Transmembrane</keyword>
<dbReference type="PANTHER" id="PTHR30576:SF10">
    <property type="entry name" value="SLL5057 PROTEIN"/>
    <property type="match status" value="1"/>
</dbReference>
<proteinExistence type="inferred from homology"/>
<evidence type="ECO:0000259" key="8">
    <source>
        <dbReference type="Pfam" id="PF02397"/>
    </source>
</evidence>
<feature type="transmembrane region" description="Helical" evidence="7">
    <location>
        <begin position="55"/>
        <end position="80"/>
    </location>
</feature>
<evidence type="ECO:0000313" key="10">
    <source>
        <dbReference type="Proteomes" id="UP001160142"/>
    </source>
</evidence>
<comment type="similarity">
    <text evidence="2">Belongs to the bacterial sugar transferase family.</text>
</comment>
<dbReference type="Proteomes" id="UP001160142">
    <property type="component" value="Unassembled WGS sequence"/>
</dbReference>
<evidence type="ECO:0000313" key="9">
    <source>
        <dbReference type="EMBL" id="MDH6181695.1"/>
    </source>
</evidence>
<keyword evidence="10" id="KW-1185">Reference proteome</keyword>
<keyword evidence="3" id="KW-0808">Transferase</keyword>
<evidence type="ECO:0000256" key="3">
    <source>
        <dbReference type="ARBA" id="ARBA00022679"/>
    </source>
</evidence>
<dbReference type="NCBIfam" id="TIGR03025">
    <property type="entry name" value="EPS_sugtrans"/>
    <property type="match status" value="1"/>
</dbReference>
<comment type="subcellular location">
    <subcellularLocation>
        <location evidence="1">Membrane</location>
        <topology evidence="1">Multi-pass membrane protein</topology>
    </subcellularLocation>
</comment>
<evidence type="ECO:0000256" key="7">
    <source>
        <dbReference type="SAM" id="Phobius"/>
    </source>
</evidence>
<dbReference type="Gene3D" id="3.40.50.720">
    <property type="entry name" value="NAD(P)-binding Rossmann-like Domain"/>
    <property type="match status" value="1"/>
</dbReference>
<name>A0ABT6KNX0_9MICO</name>
<feature type="transmembrane region" description="Helical" evidence="7">
    <location>
        <begin position="101"/>
        <end position="118"/>
    </location>
</feature>
<feature type="domain" description="Bacterial sugar transferase" evidence="8">
    <location>
        <begin position="294"/>
        <end position="482"/>
    </location>
</feature>
<dbReference type="InterPro" id="IPR017475">
    <property type="entry name" value="EPS_sugar_tfrase"/>
</dbReference>
<reference evidence="9 10" key="1">
    <citation type="submission" date="2023-04" db="EMBL/GenBank/DDBJ databases">
        <title>Genome Encyclopedia of Bacteria and Archaea VI: Functional Genomics of Type Strains.</title>
        <authorList>
            <person name="Whitman W."/>
        </authorList>
    </citation>
    <scope>NUCLEOTIDE SEQUENCE [LARGE SCALE GENOMIC DNA]</scope>
    <source>
        <strain evidence="9 10">SG_E_30_P1</strain>
    </source>
</reference>